<dbReference type="Pfam" id="PF05097">
    <property type="entry name" value="DUF688"/>
    <property type="match status" value="1"/>
</dbReference>
<feature type="region of interest" description="Disordered" evidence="1">
    <location>
        <begin position="46"/>
        <end position="101"/>
    </location>
</feature>
<dbReference type="Proteomes" id="UP001341840">
    <property type="component" value="Unassembled WGS sequence"/>
</dbReference>
<feature type="region of interest" description="Disordered" evidence="1">
    <location>
        <begin position="118"/>
        <end position="139"/>
    </location>
</feature>
<dbReference type="PANTHER" id="PTHR33671:SF1">
    <property type="entry name" value="DUF688 FAMILY PROTEIN"/>
    <property type="match status" value="1"/>
</dbReference>
<feature type="compositionally biased region" description="Acidic residues" evidence="1">
    <location>
        <begin position="92"/>
        <end position="101"/>
    </location>
</feature>
<dbReference type="EMBL" id="JASCZI010242152">
    <property type="protein sequence ID" value="MED6209856.1"/>
    <property type="molecule type" value="Genomic_DNA"/>
</dbReference>
<evidence type="ECO:0000313" key="2">
    <source>
        <dbReference type="EMBL" id="MED6209856.1"/>
    </source>
</evidence>
<protein>
    <submittedName>
        <fullName evidence="2">Uncharacterized protein</fullName>
    </submittedName>
</protein>
<proteinExistence type="predicted"/>
<feature type="compositionally biased region" description="Basic residues" evidence="1">
    <location>
        <begin position="276"/>
        <end position="285"/>
    </location>
</feature>
<dbReference type="PANTHER" id="PTHR33671">
    <property type="entry name" value="N-METHYLTRANSFERASE, PUTATIVE (DUF688)-RELATED"/>
    <property type="match status" value="1"/>
</dbReference>
<name>A0ABU6YIW1_9FABA</name>
<organism evidence="2 3">
    <name type="scientific">Stylosanthes scabra</name>
    <dbReference type="NCBI Taxonomy" id="79078"/>
    <lineage>
        <taxon>Eukaryota</taxon>
        <taxon>Viridiplantae</taxon>
        <taxon>Streptophyta</taxon>
        <taxon>Embryophyta</taxon>
        <taxon>Tracheophyta</taxon>
        <taxon>Spermatophyta</taxon>
        <taxon>Magnoliopsida</taxon>
        <taxon>eudicotyledons</taxon>
        <taxon>Gunneridae</taxon>
        <taxon>Pentapetalae</taxon>
        <taxon>rosids</taxon>
        <taxon>fabids</taxon>
        <taxon>Fabales</taxon>
        <taxon>Fabaceae</taxon>
        <taxon>Papilionoideae</taxon>
        <taxon>50 kb inversion clade</taxon>
        <taxon>dalbergioids sensu lato</taxon>
        <taxon>Dalbergieae</taxon>
        <taxon>Pterocarpus clade</taxon>
        <taxon>Stylosanthes</taxon>
    </lineage>
</organism>
<evidence type="ECO:0000256" key="1">
    <source>
        <dbReference type="SAM" id="MobiDB-lite"/>
    </source>
</evidence>
<keyword evidence="3" id="KW-1185">Reference proteome</keyword>
<gene>
    <name evidence="2" type="ORF">PIB30_058701</name>
</gene>
<feature type="region of interest" description="Disordered" evidence="1">
    <location>
        <begin position="259"/>
        <end position="306"/>
    </location>
</feature>
<accession>A0ABU6YIW1</accession>
<evidence type="ECO:0000313" key="3">
    <source>
        <dbReference type="Proteomes" id="UP001341840"/>
    </source>
</evidence>
<sequence length="306" mass="33713">MDSLKQHRPRKLNLNAPLLSTRRYYGFSSPSSNSLSAGAVLQNDHGVPFSWEQAPGKPKSNHKSDYSASAEAESDTPRLTLPPPPDVGFVSGDDDEDDEDYSDAMDVFSLSEALDIVQKKSERKNSGGGGGGKNNSTNNNESLLRLKIQESNGYQSPTYMINRFLPDATALAASSALHFPSNCDEKGCETCSYQECCLSSSARSSSAVRNNNGYNENHDQTYSYSLSSRSCYCGLEVLFPWRVKHKLCSMKSPVLMPPINNVKKKKAEEHNQRGGAKQKKHRRRSSSSTLSHLPWSCTSNSKEDSI</sequence>
<reference evidence="2 3" key="1">
    <citation type="journal article" date="2023" name="Plants (Basel)">
        <title>Bridging the Gap: Combining Genomics and Transcriptomics Approaches to Understand Stylosanthes scabra, an Orphan Legume from the Brazilian Caatinga.</title>
        <authorList>
            <person name="Ferreira-Neto J.R.C."/>
            <person name="da Silva M.D."/>
            <person name="Binneck E."/>
            <person name="de Melo N.F."/>
            <person name="da Silva R.H."/>
            <person name="de Melo A.L.T.M."/>
            <person name="Pandolfi V."/>
            <person name="Bustamante F.O."/>
            <person name="Brasileiro-Vidal A.C."/>
            <person name="Benko-Iseppon A.M."/>
        </authorList>
    </citation>
    <scope>NUCLEOTIDE SEQUENCE [LARGE SCALE GENOMIC DNA]</scope>
    <source>
        <tissue evidence="2">Leaves</tissue>
    </source>
</reference>
<dbReference type="InterPro" id="IPR007789">
    <property type="entry name" value="DUF688"/>
</dbReference>
<comment type="caution">
    <text evidence="2">The sequence shown here is derived from an EMBL/GenBank/DDBJ whole genome shotgun (WGS) entry which is preliminary data.</text>
</comment>